<dbReference type="InterPro" id="IPR008969">
    <property type="entry name" value="CarboxyPept-like_regulatory"/>
</dbReference>
<dbReference type="InterPro" id="IPR023997">
    <property type="entry name" value="TonB-dep_OMP_SusC/RagA_CS"/>
</dbReference>
<evidence type="ECO:0000256" key="3">
    <source>
        <dbReference type="ARBA" id="ARBA00022452"/>
    </source>
</evidence>
<evidence type="ECO:0000313" key="13">
    <source>
        <dbReference type="EMBL" id="TCD25479.1"/>
    </source>
</evidence>
<reference evidence="13 14" key="1">
    <citation type="submission" date="2019-02" db="EMBL/GenBank/DDBJ databases">
        <title>Pedobacter sp. RP-3-21 sp. nov., isolated from Arctic soil.</title>
        <authorList>
            <person name="Dahal R.H."/>
        </authorList>
    </citation>
    <scope>NUCLEOTIDE SEQUENCE [LARGE SCALE GENOMIC DNA]</scope>
    <source>
        <strain evidence="13 14">RP-3-21</strain>
    </source>
</reference>
<dbReference type="Pfam" id="PF13715">
    <property type="entry name" value="CarbopepD_reg_2"/>
    <property type="match status" value="1"/>
</dbReference>
<dbReference type="InterPro" id="IPR039426">
    <property type="entry name" value="TonB-dep_rcpt-like"/>
</dbReference>
<accession>A0A4R0PYS7</accession>
<keyword evidence="7 8" id="KW-0998">Cell outer membrane</keyword>
<dbReference type="SUPFAM" id="SSF49464">
    <property type="entry name" value="Carboxypeptidase regulatory domain-like"/>
    <property type="match status" value="1"/>
</dbReference>
<proteinExistence type="inferred from homology"/>
<dbReference type="Gene3D" id="2.40.170.20">
    <property type="entry name" value="TonB-dependent receptor, beta-barrel domain"/>
    <property type="match status" value="1"/>
</dbReference>
<evidence type="ECO:0000256" key="7">
    <source>
        <dbReference type="ARBA" id="ARBA00023237"/>
    </source>
</evidence>
<dbReference type="Pfam" id="PF00593">
    <property type="entry name" value="TonB_dep_Rec_b-barrel"/>
    <property type="match status" value="1"/>
</dbReference>
<evidence type="ECO:0000256" key="1">
    <source>
        <dbReference type="ARBA" id="ARBA00004571"/>
    </source>
</evidence>
<evidence type="ECO:0000256" key="2">
    <source>
        <dbReference type="ARBA" id="ARBA00022448"/>
    </source>
</evidence>
<dbReference type="Gene3D" id="2.170.130.10">
    <property type="entry name" value="TonB-dependent receptor, plug domain"/>
    <property type="match status" value="1"/>
</dbReference>
<evidence type="ECO:0000256" key="9">
    <source>
        <dbReference type="RuleBase" id="RU003357"/>
    </source>
</evidence>
<dbReference type="Gene3D" id="2.60.40.1120">
    <property type="entry name" value="Carboxypeptidase-like, regulatory domain"/>
    <property type="match status" value="1"/>
</dbReference>
<name>A0A4R0PYS7_9SPHI</name>
<keyword evidence="14" id="KW-1185">Reference proteome</keyword>
<feature type="domain" description="TonB-dependent receptor-like beta-barrel" evidence="11">
    <location>
        <begin position="428"/>
        <end position="820"/>
    </location>
</feature>
<comment type="similarity">
    <text evidence="8 9">Belongs to the TonB-dependent receptor family.</text>
</comment>
<comment type="caution">
    <text evidence="13">The sequence shown here is derived from an EMBL/GenBank/DDBJ whole genome shotgun (WGS) entry which is preliminary data.</text>
</comment>
<dbReference type="PROSITE" id="PS52016">
    <property type="entry name" value="TONB_DEPENDENT_REC_3"/>
    <property type="match status" value="1"/>
</dbReference>
<dbReference type="Proteomes" id="UP000293925">
    <property type="component" value="Unassembled WGS sequence"/>
</dbReference>
<dbReference type="NCBIfam" id="TIGR04056">
    <property type="entry name" value="OMP_RagA_SusC"/>
    <property type="match status" value="1"/>
</dbReference>
<comment type="subcellular location">
    <subcellularLocation>
        <location evidence="1 8">Cell outer membrane</location>
        <topology evidence="1 8">Multi-pass membrane protein</topology>
    </subcellularLocation>
</comment>
<evidence type="ECO:0000313" key="14">
    <source>
        <dbReference type="Proteomes" id="UP000293925"/>
    </source>
</evidence>
<dbReference type="AlphaFoldDB" id="A0A4R0PYS7"/>
<dbReference type="GO" id="GO:0009279">
    <property type="term" value="C:cell outer membrane"/>
    <property type="evidence" value="ECO:0007669"/>
    <property type="project" value="UniProtKB-SubCell"/>
</dbReference>
<dbReference type="OrthoDB" id="9768177at2"/>
<feature type="domain" description="TonB-dependent receptor plug" evidence="12">
    <location>
        <begin position="133"/>
        <end position="239"/>
    </location>
</feature>
<feature type="signal peptide" evidence="10">
    <location>
        <begin position="1"/>
        <end position="40"/>
    </location>
</feature>
<dbReference type="InterPro" id="IPR037066">
    <property type="entry name" value="Plug_dom_sf"/>
</dbReference>
<protein>
    <submittedName>
        <fullName evidence="13">SusC/RagA family TonB-linked outer membrane protein</fullName>
    </submittedName>
</protein>
<dbReference type="Pfam" id="PF07715">
    <property type="entry name" value="Plug"/>
    <property type="match status" value="1"/>
</dbReference>
<keyword evidence="10" id="KW-0732">Signal</keyword>
<organism evidence="13 14">
    <name type="scientific">Pedobacter psychrodurus</name>
    <dbReference type="NCBI Taxonomy" id="2530456"/>
    <lineage>
        <taxon>Bacteria</taxon>
        <taxon>Pseudomonadati</taxon>
        <taxon>Bacteroidota</taxon>
        <taxon>Sphingobacteriia</taxon>
        <taxon>Sphingobacteriales</taxon>
        <taxon>Sphingobacteriaceae</taxon>
        <taxon>Pedobacter</taxon>
    </lineage>
</organism>
<keyword evidence="3 8" id="KW-1134">Transmembrane beta strand</keyword>
<dbReference type="InterPro" id="IPR012910">
    <property type="entry name" value="Plug_dom"/>
</dbReference>
<evidence type="ECO:0000256" key="10">
    <source>
        <dbReference type="SAM" id="SignalP"/>
    </source>
</evidence>
<keyword evidence="6 8" id="KW-0472">Membrane</keyword>
<keyword evidence="5 9" id="KW-0798">TonB box</keyword>
<dbReference type="RefSeq" id="WP_131531739.1">
    <property type="nucleotide sequence ID" value="NZ_SJSO01000013.1"/>
</dbReference>
<dbReference type="InterPro" id="IPR036942">
    <property type="entry name" value="Beta-barrel_TonB_sf"/>
</dbReference>
<evidence type="ECO:0000259" key="11">
    <source>
        <dbReference type="Pfam" id="PF00593"/>
    </source>
</evidence>
<keyword evidence="2 8" id="KW-0813">Transport</keyword>
<dbReference type="EMBL" id="SJSO01000013">
    <property type="protein sequence ID" value="TCD25479.1"/>
    <property type="molecule type" value="Genomic_DNA"/>
</dbReference>
<keyword evidence="4 8" id="KW-0812">Transmembrane</keyword>
<feature type="chain" id="PRO_5020248738" evidence="10">
    <location>
        <begin position="41"/>
        <end position="1047"/>
    </location>
</feature>
<evidence type="ECO:0000256" key="4">
    <source>
        <dbReference type="ARBA" id="ARBA00022692"/>
    </source>
</evidence>
<dbReference type="NCBIfam" id="TIGR04057">
    <property type="entry name" value="SusC_RagA_signa"/>
    <property type="match status" value="1"/>
</dbReference>
<evidence type="ECO:0000256" key="8">
    <source>
        <dbReference type="PROSITE-ProRule" id="PRU01360"/>
    </source>
</evidence>
<evidence type="ECO:0000259" key="12">
    <source>
        <dbReference type="Pfam" id="PF07715"/>
    </source>
</evidence>
<evidence type="ECO:0000256" key="6">
    <source>
        <dbReference type="ARBA" id="ARBA00023136"/>
    </source>
</evidence>
<dbReference type="SUPFAM" id="SSF56935">
    <property type="entry name" value="Porins"/>
    <property type="match status" value="1"/>
</dbReference>
<sequence length="1047" mass="114590">MSKIYNQRGVLLYLKRIGAGKAKILAVLLLALFGSFSAFAQTAIVGTIKDNKGITLPGVSVRIKNTSVGTLTDAAGKYIIKAPDGNQTLIFTFIGFTTQEVALNGRTTINITMDDGAQGLNDVVVIGYGTAQKKDVTGAVSSIKAAQLENENPNSVTDILRGNIPGLSVGFNNSAKGGGDLLVRGKTTLTGTTTPLIVLDGVIFIGQLSDINPNDIESVDVLKDASSLAVYGAKAATGVVAITTKKGKSGAPTITVNTNFGMATLAQDQPVYDGPGFLNWRADVQRSGGVNPPYIYNDPNNLPEGVTLTQWLNGQTTTNPTDLWLSRLGLLANEKANYLAGKTTDWYDMLFVTGQRQDHTLSLSGKKEEVSYYMSLGYLKNESIIAGGGFSTFRTRLNLEGKAAKFLTLGMNLQFADRDEGAIEAQFSQLPDLSPYGDFYNADGSLRRIPTDDNGLNARNPFLDRTYNSRLQKQSTLFGSLYAKVQLPFGITYQANFSPGLDQYRTFNHQSSKNPNVTIPGGSASRAQETRYNWQLDNLLKWNRTIATDHNIDVTLLVNAEKYSTWYTFASNEGFAPTDVLGFHNIQSGNKPTVSSDDKVYTGDALLARVNYSYKGRYALTGSVRRDGYSAFGASKKRANFPAAAVAWTVSEESFLKSVKWIDFLKLRLSYGINGNREIRDVNNVIDPYVAIQTLTGGKYQSVSGSGTPGEVNTVVNSSRLGNPNLEWEKTKSLNLGLDFGFLNNRINGSIELYDKKTSDLLIGQSLSSVSGYANVIANLGRVNNRGFELSITSKNFTGGNITWSTSANLSLNRNKIVGLATPNDDPGNGWFIGKDIDVIWEYKILGVWQENEVAEANKFNKGIKPGDFKLLDVDGNYVYNDLDKQFIGYKSPRFNWSFRNDFNIYKNFDFSFQFISSWGQLRADNQTKNQPGSVGFGRSSSYVVSYWTPGNPINDYARLNSGLSGVSFNAYRKSSFIRLNTIALAYSLPKDFLGKLRVQNAKIYANVSNAGVYAPNWNQWDPQTADNNGNPVPTPRVYTFGLNVTL</sequence>
<dbReference type="InterPro" id="IPR023996">
    <property type="entry name" value="TonB-dep_OMP_SusC/RagA"/>
</dbReference>
<dbReference type="InterPro" id="IPR000531">
    <property type="entry name" value="Beta-barrel_TonB"/>
</dbReference>
<gene>
    <name evidence="13" type="ORF">EZ456_15735</name>
</gene>
<evidence type="ECO:0000256" key="5">
    <source>
        <dbReference type="ARBA" id="ARBA00023077"/>
    </source>
</evidence>